<reference evidence="1 2" key="1">
    <citation type="submission" date="2022-01" db="EMBL/GenBank/DDBJ databases">
        <title>Draft Genome Sequences of Seven Type Strains of the Genus Streptomyces.</title>
        <authorList>
            <person name="Aziz S."/>
            <person name="Coretto E."/>
            <person name="Chronakova A."/>
            <person name="Sproer C."/>
            <person name="Huber K."/>
            <person name="Nouioui I."/>
            <person name="Gross H."/>
        </authorList>
    </citation>
    <scope>NUCLEOTIDE SEQUENCE [LARGE SCALE GENOMIC DNA]</scope>
    <source>
        <strain evidence="1 2">DSM 41685</strain>
    </source>
</reference>
<gene>
    <name evidence="1" type="ORF">L0F81_17230</name>
</gene>
<evidence type="ECO:0000313" key="1">
    <source>
        <dbReference type="EMBL" id="MCG0065017.1"/>
    </source>
</evidence>
<sequence>MSESVDPSELGDSIRKATQAMQQLTDTFNAGVAQDVAEHPDLAELNVQMDGFYGDPAHPDEETPA</sequence>
<proteinExistence type="predicted"/>
<organism evidence="1 2">
    <name type="scientific">Streptomyces tricolor</name>
    <dbReference type="NCBI Taxonomy" id="68277"/>
    <lineage>
        <taxon>Bacteria</taxon>
        <taxon>Bacillati</taxon>
        <taxon>Actinomycetota</taxon>
        <taxon>Actinomycetes</taxon>
        <taxon>Kitasatosporales</taxon>
        <taxon>Streptomycetaceae</taxon>
        <taxon>Streptomyces</taxon>
        <taxon>Streptomyces violaceoruber group</taxon>
    </lineage>
</organism>
<dbReference type="Proteomes" id="UP001299012">
    <property type="component" value="Unassembled WGS sequence"/>
</dbReference>
<dbReference type="RefSeq" id="WP_086697426.1">
    <property type="nucleotide sequence ID" value="NZ_JAKKZF010000062.1"/>
</dbReference>
<keyword evidence="2" id="KW-1185">Reference proteome</keyword>
<dbReference type="EMBL" id="JAKKZF010000062">
    <property type="protein sequence ID" value="MCG0065017.1"/>
    <property type="molecule type" value="Genomic_DNA"/>
</dbReference>
<protein>
    <submittedName>
        <fullName evidence="1">Uncharacterized protein</fullName>
    </submittedName>
</protein>
<accession>A0ABS9JHH1</accession>
<comment type="caution">
    <text evidence="1">The sequence shown here is derived from an EMBL/GenBank/DDBJ whole genome shotgun (WGS) entry which is preliminary data.</text>
</comment>
<evidence type="ECO:0000313" key="2">
    <source>
        <dbReference type="Proteomes" id="UP001299012"/>
    </source>
</evidence>
<name>A0ABS9JHH1_9ACTN</name>